<gene>
    <name evidence="5" type="ORF">J5N97_009791</name>
</gene>
<proteinExistence type="inferred from homology"/>
<accession>A0A9D5CXU5</accession>
<dbReference type="AlphaFoldDB" id="A0A9D5CXU5"/>
<organism evidence="5 6">
    <name type="scientific">Dioscorea zingiberensis</name>
    <dbReference type="NCBI Taxonomy" id="325984"/>
    <lineage>
        <taxon>Eukaryota</taxon>
        <taxon>Viridiplantae</taxon>
        <taxon>Streptophyta</taxon>
        <taxon>Embryophyta</taxon>
        <taxon>Tracheophyta</taxon>
        <taxon>Spermatophyta</taxon>
        <taxon>Magnoliopsida</taxon>
        <taxon>Liliopsida</taxon>
        <taxon>Dioscoreales</taxon>
        <taxon>Dioscoreaceae</taxon>
        <taxon>Dioscorea</taxon>
    </lineage>
</organism>
<dbReference type="Proteomes" id="UP001085076">
    <property type="component" value="Miscellaneous, Linkage group lg02"/>
</dbReference>
<comment type="caution">
    <text evidence="5">The sequence shown here is derived from an EMBL/GenBank/DDBJ whole genome shotgun (WGS) entry which is preliminary data.</text>
</comment>
<name>A0A9D5CXU5_9LILI</name>
<keyword evidence="3" id="KW-0378">Hydrolase</keyword>
<sequence length="458" mass="52273">MRLLEDLEACFDPHSHFVSVRPRATNDVPTDRSSIGRASSTPSELCSELVQLPVGGEFKRKLLLYIVGSIIRPTGNIQIPSSYLSLLDRLDGSIKLNWASYAFEGVLAEGDLGYLRAHADLWNVDTKRELGDMIHNSVDALREDIASITRWLDVMEQTMREYPARREGAAMPGAGTPDDHQPMEAYDVLQDHIELKGLGMWLRTLEIMSLFDNIVGPMANNDVRANRTVLSNDSPDIDLLVDQFASKPHFLGDISTVQQERHTYEKSTGFLILTTRWHLYASHMCVALIMDNFPIIRRGGILHVFVPVNDRNYHWFLVVIDMPTKKTYVVDSLPALDITPREAITQRLVGTIEAMCRRVAAANSQVYHSDWPHSWPLEQLPTKRQPNVNDYGLYIIAFQREWGKLLENPGTFALRRNYSKQVMSCLLVHKDNYERDTIIQASTQFNIERQRTKGIRKR</sequence>
<evidence type="ECO:0000256" key="1">
    <source>
        <dbReference type="ARBA" id="ARBA00005234"/>
    </source>
</evidence>
<dbReference type="PROSITE" id="PS50600">
    <property type="entry name" value="ULP_PROTEASE"/>
    <property type="match status" value="1"/>
</dbReference>
<evidence type="ECO:0000313" key="5">
    <source>
        <dbReference type="EMBL" id="KAJ0981536.1"/>
    </source>
</evidence>
<dbReference type="Gene3D" id="3.40.395.10">
    <property type="entry name" value="Adenoviral Proteinase, Chain A"/>
    <property type="match status" value="1"/>
</dbReference>
<dbReference type="OrthoDB" id="1417722at2759"/>
<protein>
    <recommendedName>
        <fullName evidence="4">Ubiquitin-like protease family profile domain-containing protein</fullName>
    </recommendedName>
</protein>
<evidence type="ECO:0000256" key="2">
    <source>
        <dbReference type="ARBA" id="ARBA00022670"/>
    </source>
</evidence>
<keyword evidence="6" id="KW-1185">Reference proteome</keyword>
<reference evidence="5" key="1">
    <citation type="submission" date="2021-03" db="EMBL/GenBank/DDBJ databases">
        <authorList>
            <person name="Li Z."/>
            <person name="Yang C."/>
        </authorList>
    </citation>
    <scope>NUCLEOTIDE SEQUENCE</scope>
    <source>
        <strain evidence="5">Dzin_1.0</strain>
        <tissue evidence="5">Leaf</tissue>
    </source>
</reference>
<dbReference type="EMBL" id="JAGGNH010000002">
    <property type="protein sequence ID" value="KAJ0981536.1"/>
    <property type="molecule type" value="Genomic_DNA"/>
</dbReference>
<dbReference type="Pfam" id="PF02902">
    <property type="entry name" value="Peptidase_C48"/>
    <property type="match status" value="1"/>
</dbReference>
<comment type="similarity">
    <text evidence="1">Belongs to the peptidase C48 family.</text>
</comment>
<feature type="domain" description="Ubiquitin-like protease family profile" evidence="4">
    <location>
        <begin position="152"/>
        <end position="402"/>
    </location>
</feature>
<evidence type="ECO:0000259" key="4">
    <source>
        <dbReference type="PROSITE" id="PS50600"/>
    </source>
</evidence>
<dbReference type="InterPro" id="IPR003653">
    <property type="entry name" value="Peptidase_C48_C"/>
</dbReference>
<reference evidence="5" key="2">
    <citation type="journal article" date="2022" name="Hortic Res">
        <title>The genome of Dioscorea zingiberensis sheds light on the biosynthesis, origin and evolution of the medicinally important diosgenin saponins.</title>
        <authorList>
            <person name="Li Y."/>
            <person name="Tan C."/>
            <person name="Li Z."/>
            <person name="Guo J."/>
            <person name="Li S."/>
            <person name="Chen X."/>
            <person name="Wang C."/>
            <person name="Dai X."/>
            <person name="Yang H."/>
            <person name="Song W."/>
            <person name="Hou L."/>
            <person name="Xu J."/>
            <person name="Tong Z."/>
            <person name="Xu A."/>
            <person name="Yuan X."/>
            <person name="Wang W."/>
            <person name="Yang Q."/>
            <person name="Chen L."/>
            <person name="Sun Z."/>
            <person name="Wang K."/>
            <person name="Pan B."/>
            <person name="Chen J."/>
            <person name="Bao Y."/>
            <person name="Liu F."/>
            <person name="Qi X."/>
            <person name="Gang D.R."/>
            <person name="Wen J."/>
            <person name="Li J."/>
        </authorList>
    </citation>
    <scope>NUCLEOTIDE SEQUENCE</scope>
    <source>
        <strain evidence="5">Dzin_1.0</strain>
    </source>
</reference>
<dbReference type="GO" id="GO:0008234">
    <property type="term" value="F:cysteine-type peptidase activity"/>
    <property type="evidence" value="ECO:0007669"/>
    <property type="project" value="InterPro"/>
</dbReference>
<dbReference type="GO" id="GO:0006508">
    <property type="term" value="P:proteolysis"/>
    <property type="evidence" value="ECO:0007669"/>
    <property type="project" value="UniProtKB-KW"/>
</dbReference>
<keyword evidence="2" id="KW-0645">Protease</keyword>
<dbReference type="InterPro" id="IPR038765">
    <property type="entry name" value="Papain-like_cys_pep_sf"/>
</dbReference>
<evidence type="ECO:0000256" key="3">
    <source>
        <dbReference type="ARBA" id="ARBA00022801"/>
    </source>
</evidence>
<dbReference type="SUPFAM" id="SSF54001">
    <property type="entry name" value="Cysteine proteinases"/>
    <property type="match status" value="1"/>
</dbReference>
<evidence type="ECO:0000313" key="6">
    <source>
        <dbReference type="Proteomes" id="UP001085076"/>
    </source>
</evidence>